<keyword evidence="9" id="KW-1185">Reference proteome</keyword>
<dbReference type="SMART" id="SM00327">
    <property type="entry name" value="VWA"/>
    <property type="match status" value="1"/>
</dbReference>
<dbReference type="SMART" id="SM00220">
    <property type="entry name" value="S_TKc"/>
    <property type="match status" value="2"/>
</dbReference>
<evidence type="ECO:0000256" key="1">
    <source>
        <dbReference type="ARBA" id="ARBA00022527"/>
    </source>
</evidence>
<dbReference type="Pfam" id="PF00179">
    <property type="entry name" value="UQ_con"/>
    <property type="match status" value="1"/>
</dbReference>
<keyword evidence="1" id="KW-0723">Serine/threonine-protein kinase</keyword>
<feature type="domain" description="Protein kinase" evidence="5">
    <location>
        <begin position="1294"/>
        <end position="1559"/>
    </location>
</feature>
<sequence>MPLIKYRINEGKIDMIRVNRNITVSSFINLVNEHSGEKVTKIVFRGRFLDDNDLIRNNITNPDYVLILLTDTNDASSDVMDLEQDFKENVKKKEVENLVSSSLLHRPEYNQNRKGFRYQFTIYTTATSDSMLHGNRMYFSLNSSYTNVYDEIKDLVSNYPQIDSKSEFDLHLFLPGGVHFKSGTLLDYYINPDSISFDNIYVIVTNKPKEPYSIDEIIEEPCSCSDTKRKEILSPFLKSSSIAGQMQIASFLGYMYHGGLKSEHILLVLAKITRFAPLVVNLYRLIEKRPITYLNILAITAPLYTLFRSMLPTKVKNEDVFEYTLNFMSIFDMILTNEYLKIFELDTQNENDCKEMKEFARYCANTKQQQHVIVWTADTINPDFKAMVMDLSFDRIENFFATVTTFKPVAPLSLHYIFYPTFIRQKDEKNVMLFIKEVPEKENFVLIIDPNKGKKEEINIEELARMVNVETKEEVFSLVNRNQVDQIIFICFDESASMKWKLEGGNAHNGEETRAMLASEFLKALVKQSFSLRVSSFYGLISFGSEVKILQPLTAMTSEFISKLKEIKPSGKTVLYDAINTAQQEIIKLVHKYNKISTRYPNARHRIIVITDGEDNKSKSSPVELVNELIKNDIVVDTVLVSLVEKSEGCCAISKLTGGLCFMPKNLEDGIEIFEQEAFLNIKMRHMNPLPYNDQITEEIFINETEDINNKYLQYPPNQMIINANSNVALATPMYMSYISLMKKIETFRFMRAFIELNIIAKNPNPDSYIVYSLYSTPEEWRIFIKGPKNTPFTDKWLNLYMVLPSNYPYEPPRFRFLTIPFHPNISSEGTVLFSLNDRDYTFSLGIDSIITGIINLLKKPEENYAINRKAIELYNKNNGEFEKRQQEGITGCNDYHEYLQDVKIYNEIPDNIDVPEEDRSISRVVSITNEAVNNEALKQGQVQNKFLLDINDYENEEQLGSGSFGYVFLVNEKSTSNKFAAKIPKRVNGMDDSIDYVKQVNVIANFNHGAITKLYGYCLNDFNGNDKRVIIMEYISNGDLESIINDERNTIKREGWDDTQKLIVLYGIAAGMDYSVSYGITHSDLKPENILMTNHLLPKISDFDSARLESEEYRQSFNRSGFDLLSPLYMAPEILLVSNYERFAEKSDVYSYSMIAYQVITLLVPFPGIKEHDLYEKITQGTRPFIPGETPPHYANLIISCWKPEPERRPTFKQIVNMLKSDEFLNDKRIDRERFERYVNYLDNYKSTVTESKLIRPIRHVDQFKNGNNNDVVDEVLVHSSAMNINIINLEDFKKENEIGNGRYSQVFRIEQKKDRFIFAAKISLELVSSEVSRNILSELTIMKGLNHPSVLKFVGYSPVNFENQRKPTIVTEYAWNGSLQDVIDNATSHNKFDDTKRLIAIFGIAAGMAYLHKHSILHNDLKPSNILLDERFYPKIADFGFSQNEMATERLSSESITIKGTPSYVAPEIWSDQKYSKASDVYSFGILLYELAFMKRAFQGLKPVQIGFKVSQNDRPYLPFLTTNVYKSLIKKCWAQNPQNRPTFNEILNELKKSKYITKNVKHDDFMKYVQLIENSV</sequence>
<dbReference type="Pfam" id="PF13519">
    <property type="entry name" value="VWA_2"/>
    <property type="match status" value="1"/>
</dbReference>
<feature type="binding site" evidence="4">
    <location>
        <position position="1323"/>
    </location>
    <ligand>
        <name>ATP</name>
        <dbReference type="ChEBI" id="CHEBI:30616"/>
    </ligand>
</feature>
<dbReference type="EMBL" id="JAPFFF010000079">
    <property type="protein sequence ID" value="KAK8835593.1"/>
    <property type="molecule type" value="Genomic_DNA"/>
</dbReference>
<feature type="binding site" evidence="4">
    <location>
        <position position="983"/>
    </location>
    <ligand>
        <name>ATP</name>
        <dbReference type="ChEBI" id="CHEBI:30616"/>
    </ligand>
</feature>
<evidence type="ECO:0000256" key="4">
    <source>
        <dbReference type="PROSITE-ProRule" id="PRU10141"/>
    </source>
</evidence>
<dbReference type="PROSITE" id="PS00108">
    <property type="entry name" value="PROTEIN_KINASE_ST"/>
    <property type="match status" value="2"/>
</dbReference>
<dbReference type="SUPFAM" id="SSF56112">
    <property type="entry name" value="Protein kinase-like (PK-like)"/>
    <property type="match status" value="2"/>
</dbReference>
<protein>
    <submittedName>
        <fullName evidence="8">Uncharacterized protein</fullName>
    </submittedName>
</protein>
<dbReference type="InterPro" id="IPR001245">
    <property type="entry name" value="Ser-Thr/Tyr_kinase_cat_dom"/>
</dbReference>
<dbReference type="InterPro" id="IPR011009">
    <property type="entry name" value="Kinase-like_dom_sf"/>
</dbReference>
<dbReference type="Gene3D" id="1.10.510.10">
    <property type="entry name" value="Transferase(Phosphotransferase) domain 1"/>
    <property type="match status" value="2"/>
</dbReference>
<evidence type="ECO:0000313" key="8">
    <source>
        <dbReference type="EMBL" id="KAK8835593.1"/>
    </source>
</evidence>
<dbReference type="InterPro" id="IPR000608">
    <property type="entry name" value="UBC"/>
</dbReference>
<dbReference type="InterPro" id="IPR051681">
    <property type="entry name" value="Ser/Thr_Kinases-Pseudokinases"/>
</dbReference>
<dbReference type="Gene3D" id="3.10.110.10">
    <property type="entry name" value="Ubiquitin Conjugating Enzyme"/>
    <property type="match status" value="1"/>
</dbReference>
<dbReference type="SUPFAM" id="SSF54495">
    <property type="entry name" value="UBC-like"/>
    <property type="match status" value="1"/>
</dbReference>
<evidence type="ECO:0000313" key="9">
    <source>
        <dbReference type="Proteomes" id="UP001470230"/>
    </source>
</evidence>
<feature type="domain" description="Protein kinase" evidence="5">
    <location>
        <begin position="954"/>
        <end position="1226"/>
    </location>
</feature>
<evidence type="ECO:0000256" key="3">
    <source>
        <dbReference type="ARBA" id="ARBA00022840"/>
    </source>
</evidence>
<dbReference type="InterPro" id="IPR000719">
    <property type="entry name" value="Prot_kinase_dom"/>
</dbReference>
<dbReference type="PROSITE" id="PS50234">
    <property type="entry name" value="VWFA"/>
    <property type="match status" value="1"/>
</dbReference>
<dbReference type="PROSITE" id="PS50011">
    <property type="entry name" value="PROTEIN_KINASE_DOM"/>
    <property type="match status" value="2"/>
</dbReference>
<dbReference type="InterPro" id="IPR016135">
    <property type="entry name" value="UBQ-conjugating_enzyme/RWD"/>
</dbReference>
<dbReference type="Proteomes" id="UP001470230">
    <property type="component" value="Unassembled WGS sequence"/>
</dbReference>
<proteinExistence type="predicted"/>
<dbReference type="PANTHER" id="PTHR44329">
    <property type="entry name" value="SERINE/THREONINE-PROTEIN KINASE TNNI3K-RELATED"/>
    <property type="match status" value="1"/>
</dbReference>
<keyword evidence="1" id="KW-0808">Transferase</keyword>
<feature type="domain" description="UBC core" evidence="6">
    <location>
        <begin position="748"/>
        <end position="895"/>
    </location>
</feature>
<gene>
    <name evidence="8" type="ORF">M9Y10_042479</name>
</gene>
<dbReference type="SUPFAM" id="SSF53300">
    <property type="entry name" value="vWA-like"/>
    <property type="match status" value="1"/>
</dbReference>
<dbReference type="SMART" id="SM00212">
    <property type="entry name" value="UBCc"/>
    <property type="match status" value="1"/>
</dbReference>
<dbReference type="PROSITE" id="PS50127">
    <property type="entry name" value="UBC_2"/>
    <property type="match status" value="1"/>
</dbReference>
<dbReference type="InterPro" id="IPR036465">
    <property type="entry name" value="vWFA_dom_sf"/>
</dbReference>
<evidence type="ECO:0000259" key="7">
    <source>
        <dbReference type="PROSITE" id="PS50234"/>
    </source>
</evidence>
<keyword evidence="2 4" id="KW-0547">Nucleotide-binding</keyword>
<dbReference type="CDD" id="cd00198">
    <property type="entry name" value="vWFA"/>
    <property type="match status" value="1"/>
</dbReference>
<name>A0ABR2GPQ1_9EUKA</name>
<feature type="domain" description="VWFA" evidence="7">
    <location>
        <begin position="487"/>
        <end position="642"/>
    </location>
</feature>
<dbReference type="Pfam" id="PF07714">
    <property type="entry name" value="PK_Tyr_Ser-Thr"/>
    <property type="match status" value="1"/>
</dbReference>
<dbReference type="InterPro" id="IPR017441">
    <property type="entry name" value="Protein_kinase_ATP_BS"/>
</dbReference>
<dbReference type="PRINTS" id="PR00109">
    <property type="entry name" value="TYRKINASE"/>
</dbReference>
<dbReference type="PANTHER" id="PTHR44329:SF214">
    <property type="entry name" value="PROTEIN KINASE DOMAIN-CONTAINING PROTEIN"/>
    <property type="match status" value="1"/>
</dbReference>
<dbReference type="Pfam" id="PF00069">
    <property type="entry name" value="Pkinase"/>
    <property type="match status" value="1"/>
</dbReference>
<evidence type="ECO:0000259" key="6">
    <source>
        <dbReference type="PROSITE" id="PS50127"/>
    </source>
</evidence>
<reference evidence="8 9" key="1">
    <citation type="submission" date="2024-04" db="EMBL/GenBank/DDBJ databases">
        <title>Tritrichomonas musculus Genome.</title>
        <authorList>
            <person name="Alves-Ferreira E."/>
            <person name="Grigg M."/>
            <person name="Lorenzi H."/>
            <person name="Galac M."/>
        </authorList>
    </citation>
    <scope>NUCLEOTIDE SEQUENCE [LARGE SCALE GENOMIC DNA]</scope>
    <source>
        <strain evidence="8 9">EAF2021</strain>
    </source>
</reference>
<dbReference type="InterPro" id="IPR002035">
    <property type="entry name" value="VWF_A"/>
</dbReference>
<accession>A0ABR2GPQ1</accession>
<keyword evidence="1" id="KW-0418">Kinase</keyword>
<keyword evidence="3 4" id="KW-0067">ATP-binding</keyword>
<evidence type="ECO:0000259" key="5">
    <source>
        <dbReference type="PROSITE" id="PS50011"/>
    </source>
</evidence>
<organism evidence="8 9">
    <name type="scientific">Tritrichomonas musculus</name>
    <dbReference type="NCBI Taxonomy" id="1915356"/>
    <lineage>
        <taxon>Eukaryota</taxon>
        <taxon>Metamonada</taxon>
        <taxon>Parabasalia</taxon>
        <taxon>Tritrichomonadida</taxon>
        <taxon>Tritrichomonadidae</taxon>
        <taxon>Tritrichomonas</taxon>
    </lineage>
</organism>
<comment type="caution">
    <text evidence="8">The sequence shown here is derived from an EMBL/GenBank/DDBJ whole genome shotgun (WGS) entry which is preliminary data.</text>
</comment>
<dbReference type="PROSITE" id="PS00107">
    <property type="entry name" value="PROTEIN_KINASE_ATP"/>
    <property type="match status" value="2"/>
</dbReference>
<dbReference type="Gene3D" id="3.40.50.410">
    <property type="entry name" value="von Willebrand factor, type A domain"/>
    <property type="match status" value="1"/>
</dbReference>
<evidence type="ECO:0000256" key="2">
    <source>
        <dbReference type="ARBA" id="ARBA00022741"/>
    </source>
</evidence>
<dbReference type="InterPro" id="IPR008271">
    <property type="entry name" value="Ser/Thr_kinase_AS"/>
</dbReference>
<dbReference type="CDD" id="cd00195">
    <property type="entry name" value="UBCc_UEV"/>
    <property type="match status" value="1"/>
</dbReference>